<evidence type="ECO:0000256" key="4">
    <source>
        <dbReference type="ARBA" id="ARBA00022597"/>
    </source>
</evidence>
<organism evidence="11 12">
    <name type="scientific">Bombyx mandarina</name>
    <name type="common">Wild silk moth</name>
    <name type="synonym">Wild silkworm</name>
    <dbReference type="NCBI Taxonomy" id="7092"/>
    <lineage>
        <taxon>Eukaryota</taxon>
        <taxon>Metazoa</taxon>
        <taxon>Ecdysozoa</taxon>
        <taxon>Arthropoda</taxon>
        <taxon>Hexapoda</taxon>
        <taxon>Insecta</taxon>
        <taxon>Pterygota</taxon>
        <taxon>Neoptera</taxon>
        <taxon>Endopterygota</taxon>
        <taxon>Lepidoptera</taxon>
        <taxon>Glossata</taxon>
        <taxon>Ditrysia</taxon>
        <taxon>Bombycoidea</taxon>
        <taxon>Bombycidae</taxon>
        <taxon>Bombycinae</taxon>
        <taxon>Bombyx</taxon>
    </lineage>
</organism>
<keyword evidence="7 9" id="KW-0472">Membrane</keyword>
<proteinExistence type="predicted"/>
<protein>
    <submittedName>
        <fullName evidence="12">Facilitated trehalose transporter Tret1-like</fullName>
    </submittedName>
</protein>
<feature type="transmembrane region" description="Helical" evidence="9">
    <location>
        <begin position="417"/>
        <end position="435"/>
    </location>
</feature>
<dbReference type="PANTHER" id="PTHR48021">
    <property type="match status" value="1"/>
</dbReference>
<dbReference type="InterPro" id="IPR020846">
    <property type="entry name" value="MFS_dom"/>
</dbReference>
<keyword evidence="11" id="KW-1185">Reference proteome</keyword>
<dbReference type="SUPFAM" id="SSF103473">
    <property type="entry name" value="MFS general substrate transporter"/>
    <property type="match status" value="1"/>
</dbReference>
<dbReference type="Proteomes" id="UP000504629">
    <property type="component" value="Unplaced"/>
</dbReference>
<dbReference type="OrthoDB" id="8120565at2759"/>
<evidence type="ECO:0000256" key="7">
    <source>
        <dbReference type="ARBA" id="ARBA00023136"/>
    </source>
</evidence>
<feature type="transmembrane region" description="Helical" evidence="9">
    <location>
        <begin position="145"/>
        <end position="168"/>
    </location>
</feature>
<dbReference type="PANTHER" id="PTHR48021:SF1">
    <property type="entry name" value="GH07001P-RELATED"/>
    <property type="match status" value="1"/>
</dbReference>
<evidence type="ECO:0000256" key="3">
    <source>
        <dbReference type="ARBA" id="ARBA00022475"/>
    </source>
</evidence>
<accession>A0A6J2JIF5</accession>
<feature type="transmembrane region" description="Helical" evidence="9">
    <location>
        <begin position="314"/>
        <end position="336"/>
    </location>
</feature>
<evidence type="ECO:0000256" key="5">
    <source>
        <dbReference type="ARBA" id="ARBA00022692"/>
    </source>
</evidence>
<feature type="transmembrane region" description="Helical" evidence="9">
    <location>
        <begin position="174"/>
        <end position="198"/>
    </location>
</feature>
<feature type="transmembrane region" description="Helical" evidence="9">
    <location>
        <begin position="250"/>
        <end position="272"/>
    </location>
</feature>
<keyword evidence="4" id="KW-0762">Sugar transport</keyword>
<keyword evidence="6 9" id="KW-1133">Transmembrane helix</keyword>
<dbReference type="RefSeq" id="XP_028028229.1">
    <property type="nucleotide sequence ID" value="XM_028172428.1"/>
</dbReference>
<name>A0A6J2JIF5_BOMMA</name>
<keyword evidence="5 9" id="KW-0812">Transmembrane</keyword>
<dbReference type="InterPro" id="IPR050549">
    <property type="entry name" value="MFS_Trehalose_Transporter"/>
</dbReference>
<dbReference type="GO" id="GO:0022857">
    <property type="term" value="F:transmembrane transporter activity"/>
    <property type="evidence" value="ECO:0007669"/>
    <property type="project" value="InterPro"/>
</dbReference>
<dbReference type="InterPro" id="IPR005829">
    <property type="entry name" value="Sugar_transporter_CS"/>
</dbReference>
<keyword evidence="2" id="KW-0813">Transport</keyword>
<feature type="domain" description="Major facilitator superfamily (MFS) profile" evidence="10">
    <location>
        <begin position="15"/>
        <end position="439"/>
    </location>
</feature>
<dbReference type="Gene3D" id="1.20.1250.20">
    <property type="entry name" value="MFS general substrate transporter like domains"/>
    <property type="match status" value="1"/>
</dbReference>
<evidence type="ECO:0000256" key="2">
    <source>
        <dbReference type="ARBA" id="ARBA00022448"/>
    </source>
</evidence>
<dbReference type="PROSITE" id="PS50850">
    <property type="entry name" value="MFS"/>
    <property type="match status" value="1"/>
</dbReference>
<evidence type="ECO:0000313" key="11">
    <source>
        <dbReference type="Proteomes" id="UP000504629"/>
    </source>
</evidence>
<dbReference type="PRINTS" id="PR00171">
    <property type="entry name" value="SUGRTRNSPORT"/>
</dbReference>
<dbReference type="Pfam" id="PF00083">
    <property type="entry name" value="Sugar_tr"/>
    <property type="match status" value="1"/>
</dbReference>
<dbReference type="PROSITE" id="PS00216">
    <property type="entry name" value="SUGAR_TRANSPORT_1"/>
    <property type="match status" value="1"/>
</dbReference>
<evidence type="ECO:0000259" key="10">
    <source>
        <dbReference type="PROSITE" id="PS50850"/>
    </source>
</evidence>
<dbReference type="InterPro" id="IPR003663">
    <property type="entry name" value="Sugar/inositol_transpt"/>
</dbReference>
<sequence length="464" mass="51055">MYKLHFGPLLRQYFIVITVNLSVLVTGLGLAWPSPVFVKLRNSTETILPSPMTEEQGSWIVSIGFLTGLSQHLVAAYLVDRIGRKSCIIISCLPKILVGFLYIFASEVWMLLLGRAILGISDIYAFNTVPMYASEIASKEIRGALGTILQILCSIGVVLMMCIGPFVSYLHLNIIYTCFALIVTVPMLFLPDSPYFLYSRGKNQEALRVLTYLRGSESIASDELKEYSLCEKQTVAKRELFKNRTFLKSLFIVLVLSGGTQLVGFNSISFYLQTILESTHTSVQPELASVITGIIQLLSSLCTTLVTDKFGRKPILTTTLAAMVFGLMGLGIFFKLKETIAISGLLNFLPIASVILVVIGYSAGLGSLVWVLSAELFEDSSRGIGIGISSLFSSICVFLTTKYFAQLTSVIGSAETYWLFSFNSFLLCAFVLFYVPETKGKSFAEIQSVLRGKGKSETANFCRS</sequence>
<dbReference type="GO" id="GO:0005886">
    <property type="term" value="C:plasma membrane"/>
    <property type="evidence" value="ECO:0007669"/>
    <property type="project" value="UniProtKB-SubCell"/>
</dbReference>
<feature type="transmembrane region" description="Helical" evidence="9">
    <location>
        <begin position="59"/>
        <end position="79"/>
    </location>
</feature>
<comment type="subcellular location">
    <subcellularLocation>
        <location evidence="1">Cell membrane</location>
        <topology evidence="1">Multi-pass membrane protein</topology>
    </subcellularLocation>
</comment>
<gene>
    <name evidence="12" type="primary">LOC114241568</name>
</gene>
<dbReference type="InterPro" id="IPR005828">
    <property type="entry name" value="MFS_sugar_transport-like"/>
</dbReference>
<dbReference type="FunFam" id="1.20.1250.20:FF:000218">
    <property type="entry name" value="facilitated trehalose transporter Tret1"/>
    <property type="match status" value="1"/>
</dbReference>
<dbReference type="AlphaFoldDB" id="A0A6J2JIF5"/>
<feature type="transmembrane region" description="Helical" evidence="9">
    <location>
        <begin position="384"/>
        <end position="405"/>
    </location>
</feature>
<evidence type="ECO:0000256" key="1">
    <source>
        <dbReference type="ARBA" id="ARBA00004651"/>
    </source>
</evidence>
<evidence type="ECO:0000256" key="6">
    <source>
        <dbReference type="ARBA" id="ARBA00022989"/>
    </source>
</evidence>
<keyword evidence="3" id="KW-1003">Cell membrane</keyword>
<dbReference type="GeneID" id="114241568"/>
<feature type="transmembrane region" description="Helical" evidence="9">
    <location>
        <begin position="12"/>
        <end position="32"/>
    </location>
</feature>
<evidence type="ECO:0000313" key="12">
    <source>
        <dbReference type="RefSeq" id="XP_028028229.1"/>
    </source>
</evidence>
<keyword evidence="8" id="KW-0325">Glycoprotein</keyword>
<dbReference type="KEGG" id="bman:114241568"/>
<evidence type="ECO:0000256" key="9">
    <source>
        <dbReference type="SAM" id="Phobius"/>
    </source>
</evidence>
<dbReference type="InterPro" id="IPR036259">
    <property type="entry name" value="MFS_trans_sf"/>
</dbReference>
<feature type="transmembrane region" description="Helical" evidence="9">
    <location>
        <begin position="348"/>
        <end position="372"/>
    </location>
</feature>
<reference evidence="12" key="1">
    <citation type="submission" date="2025-08" db="UniProtKB">
        <authorList>
            <consortium name="RefSeq"/>
        </authorList>
    </citation>
    <scope>IDENTIFICATION</scope>
    <source>
        <tissue evidence="12">Silk gland</tissue>
    </source>
</reference>
<evidence type="ECO:0000256" key="8">
    <source>
        <dbReference type="ARBA" id="ARBA00023180"/>
    </source>
</evidence>